<dbReference type="InterPro" id="IPR035965">
    <property type="entry name" value="PAS-like_dom_sf"/>
</dbReference>
<protein>
    <recommendedName>
        <fullName evidence="2">histidine kinase</fullName>
        <ecNumber evidence="2">2.7.13.3</ecNumber>
    </recommendedName>
</protein>
<dbReference type="PROSITE" id="PS50112">
    <property type="entry name" value="PAS"/>
    <property type="match status" value="1"/>
</dbReference>
<evidence type="ECO:0000256" key="3">
    <source>
        <dbReference type="ARBA" id="ARBA00022553"/>
    </source>
</evidence>
<dbReference type="EC" id="2.7.13.3" evidence="2"/>
<dbReference type="InterPro" id="IPR013767">
    <property type="entry name" value="PAS_fold"/>
</dbReference>
<dbReference type="Proteomes" id="UP001319827">
    <property type="component" value="Chromosome"/>
</dbReference>
<evidence type="ECO:0000256" key="2">
    <source>
        <dbReference type="ARBA" id="ARBA00012438"/>
    </source>
</evidence>
<keyword evidence="3" id="KW-0597">Phosphoprotein</keyword>
<dbReference type="Pfam" id="PF02518">
    <property type="entry name" value="HATPase_c"/>
    <property type="match status" value="1"/>
</dbReference>
<gene>
    <name evidence="10" type="ORF">DESUT3_06600</name>
</gene>
<reference evidence="10 11" key="1">
    <citation type="journal article" date="2016" name="C (Basel)">
        <title>Selective Growth of and Electricity Production by Marine Exoelectrogenic Bacteria in Self-Aggregated Hydrogel of Microbially Reduced Graphene Oxide.</title>
        <authorList>
            <person name="Yoshida N."/>
            <person name="Goto Y."/>
            <person name="Miyata Y."/>
        </authorList>
    </citation>
    <scope>NUCLEOTIDE SEQUENCE [LARGE SCALE GENOMIC DNA]</scope>
    <source>
        <strain evidence="10 11">NIT-T3</strain>
    </source>
</reference>
<reference evidence="10 11" key="2">
    <citation type="journal article" date="2021" name="Int. J. Syst. Evol. Microbiol.">
        <title>Isolation and Polyphasic Characterization of Desulfuromonas versatilis sp. Nov., an Electrogenic Bacteria Capable of Versatile Metabolism Isolated from a Graphene Oxide-Reducing Enrichment Culture.</title>
        <authorList>
            <person name="Xie L."/>
            <person name="Yoshida N."/>
            <person name="Ishii S."/>
            <person name="Meng L."/>
        </authorList>
    </citation>
    <scope>NUCLEOTIDE SEQUENCE [LARGE SCALE GENOMIC DNA]</scope>
    <source>
        <strain evidence="10 11">NIT-T3</strain>
    </source>
</reference>
<dbReference type="SUPFAM" id="SSF55874">
    <property type="entry name" value="ATPase domain of HSP90 chaperone/DNA topoisomerase II/histidine kinase"/>
    <property type="match status" value="1"/>
</dbReference>
<name>A0ABN6DUC3_9BACT</name>
<dbReference type="InterPro" id="IPR013656">
    <property type="entry name" value="PAS_4"/>
</dbReference>
<dbReference type="InterPro" id="IPR000700">
    <property type="entry name" value="PAS-assoc_C"/>
</dbReference>
<dbReference type="Gene3D" id="1.10.287.130">
    <property type="match status" value="1"/>
</dbReference>
<feature type="domain" description="PAC" evidence="9">
    <location>
        <begin position="78"/>
        <end position="130"/>
    </location>
</feature>
<keyword evidence="11" id="KW-1185">Reference proteome</keyword>
<dbReference type="Pfam" id="PF00512">
    <property type="entry name" value="HisKA"/>
    <property type="match status" value="1"/>
</dbReference>
<dbReference type="SMART" id="SM00387">
    <property type="entry name" value="HATPase_c"/>
    <property type="match status" value="1"/>
</dbReference>
<dbReference type="PRINTS" id="PR00344">
    <property type="entry name" value="BCTRLSENSOR"/>
</dbReference>
<evidence type="ECO:0000256" key="6">
    <source>
        <dbReference type="ARBA" id="ARBA00023136"/>
    </source>
</evidence>
<dbReference type="InterPro" id="IPR003661">
    <property type="entry name" value="HisK_dim/P_dom"/>
</dbReference>
<dbReference type="InterPro" id="IPR004358">
    <property type="entry name" value="Sig_transdc_His_kin-like_C"/>
</dbReference>
<keyword evidence="5" id="KW-0418">Kinase</keyword>
<keyword evidence="4" id="KW-0808">Transferase</keyword>
<evidence type="ECO:0000259" key="8">
    <source>
        <dbReference type="PROSITE" id="PS50112"/>
    </source>
</evidence>
<organism evidence="10 11">
    <name type="scientific">Desulfuromonas versatilis</name>
    <dbReference type="NCBI Taxonomy" id="2802975"/>
    <lineage>
        <taxon>Bacteria</taxon>
        <taxon>Pseudomonadati</taxon>
        <taxon>Thermodesulfobacteriota</taxon>
        <taxon>Desulfuromonadia</taxon>
        <taxon>Desulfuromonadales</taxon>
        <taxon>Desulfuromonadaceae</taxon>
        <taxon>Desulfuromonas</taxon>
    </lineage>
</organism>
<dbReference type="InterPro" id="IPR000014">
    <property type="entry name" value="PAS"/>
</dbReference>
<dbReference type="SUPFAM" id="SSF55785">
    <property type="entry name" value="PYP-like sensor domain (PAS domain)"/>
    <property type="match status" value="2"/>
</dbReference>
<dbReference type="PANTHER" id="PTHR42878:SF15">
    <property type="entry name" value="BACTERIOPHYTOCHROME"/>
    <property type="match status" value="1"/>
</dbReference>
<evidence type="ECO:0000313" key="11">
    <source>
        <dbReference type="Proteomes" id="UP001319827"/>
    </source>
</evidence>
<evidence type="ECO:0000259" key="9">
    <source>
        <dbReference type="PROSITE" id="PS50113"/>
    </source>
</evidence>
<dbReference type="InterPro" id="IPR036890">
    <property type="entry name" value="HATPase_C_sf"/>
</dbReference>
<feature type="domain" description="Histidine kinase" evidence="7">
    <location>
        <begin position="276"/>
        <end position="489"/>
    </location>
</feature>
<dbReference type="InterPro" id="IPR036097">
    <property type="entry name" value="HisK_dim/P_sf"/>
</dbReference>
<dbReference type="PROSITE" id="PS50109">
    <property type="entry name" value="HIS_KIN"/>
    <property type="match status" value="1"/>
</dbReference>
<dbReference type="SMART" id="SM00091">
    <property type="entry name" value="PAS"/>
    <property type="match status" value="2"/>
</dbReference>
<dbReference type="InterPro" id="IPR050351">
    <property type="entry name" value="BphY/WalK/GraS-like"/>
</dbReference>
<dbReference type="Gene3D" id="3.30.450.20">
    <property type="entry name" value="PAS domain"/>
    <property type="match status" value="2"/>
</dbReference>
<evidence type="ECO:0000256" key="1">
    <source>
        <dbReference type="ARBA" id="ARBA00000085"/>
    </source>
</evidence>
<dbReference type="NCBIfam" id="TIGR00229">
    <property type="entry name" value="sensory_box"/>
    <property type="match status" value="1"/>
</dbReference>
<keyword evidence="6" id="KW-0472">Membrane</keyword>
<dbReference type="PANTHER" id="PTHR42878">
    <property type="entry name" value="TWO-COMPONENT HISTIDINE KINASE"/>
    <property type="match status" value="1"/>
</dbReference>
<dbReference type="Pfam" id="PF08448">
    <property type="entry name" value="PAS_4"/>
    <property type="match status" value="1"/>
</dbReference>
<dbReference type="SUPFAM" id="SSF47384">
    <property type="entry name" value="Homodimeric domain of signal transducing histidine kinase"/>
    <property type="match status" value="1"/>
</dbReference>
<sequence length="495" mass="55485">MGPDLKHEKLLQHILANIPSGLFLVDRDQRIFYWNREAERITGYRADQVIGQHCSFLDGVPCGEFCGLFSKKVPKPVLGVTCSLQRATGGRITILKNMDYLRDEGGQIIGGVESFIDVTAYKKLEKKLRKQTYDLEHAVQRRTGELEKERTQLRNVLDAMSDFAYIASADHRIQFMNRAMVKTFGDHHGKACHKAFYNLDAPCGECPMAAVLEGQTVRSERTTPFNRCTYEIIDTPLEAPNGKIQKLAVYRDITARKEAEENLLEANRELDAFVYTVSHDLRTPLTPIIAYAEMLQTEYAHCMDDHAREMLQEIEGQGHRMLALLEDLLELARVGMPEPVERPVELARVLRNTIEELQDQIGERQAEIRIGSLPHLRIPRTFLSQLYGNLLGNALRYAAGPGKPIEIGSRLIGGRLLLYVLDHGPGIPEAERGTIFDLFKRGASASGTKGTGIGLATVRKIVRLYQGRIWVDETPGGGCTFWVEFPAELAESPAG</sequence>
<evidence type="ECO:0000256" key="4">
    <source>
        <dbReference type="ARBA" id="ARBA00022679"/>
    </source>
</evidence>
<dbReference type="PROSITE" id="PS50113">
    <property type="entry name" value="PAC"/>
    <property type="match status" value="1"/>
</dbReference>
<dbReference type="EMBL" id="AP024355">
    <property type="protein sequence ID" value="BCR03591.1"/>
    <property type="molecule type" value="Genomic_DNA"/>
</dbReference>
<dbReference type="Pfam" id="PF00989">
    <property type="entry name" value="PAS"/>
    <property type="match status" value="1"/>
</dbReference>
<evidence type="ECO:0000313" key="10">
    <source>
        <dbReference type="EMBL" id="BCR03591.1"/>
    </source>
</evidence>
<accession>A0ABN6DUC3</accession>
<comment type="catalytic activity">
    <reaction evidence="1">
        <text>ATP + protein L-histidine = ADP + protein N-phospho-L-histidine.</text>
        <dbReference type="EC" id="2.7.13.3"/>
    </reaction>
</comment>
<dbReference type="RefSeq" id="WP_221251059.1">
    <property type="nucleotide sequence ID" value="NZ_AP024355.1"/>
</dbReference>
<evidence type="ECO:0000259" key="7">
    <source>
        <dbReference type="PROSITE" id="PS50109"/>
    </source>
</evidence>
<dbReference type="InterPro" id="IPR003594">
    <property type="entry name" value="HATPase_dom"/>
</dbReference>
<dbReference type="CDD" id="cd00130">
    <property type="entry name" value="PAS"/>
    <property type="match status" value="1"/>
</dbReference>
<dbReference type="SMART" id="SM00388">
    <property type="entry name" value="HisKA"/>
    <property type="match status" value="1"/>
</dbReference>
<evidence type="ECO:0000256" key="5">
    <source>
        <dbReference type="ARBA" id="ARBA00022777"/>
    </source>
</evidence>
<feature type="domain" description="PAS" evidence="8">
    <location>
        <begin position="7"/>
        <end position="52"/>
    </location>
</feature>
<dbReference type="Gene3D" id="3.30.565.10">
    <property type="entry name" value="Histidine kinase-like ATPase, C-terminal domain"/>
    <property type="match status" value="1"/>
</dbReference>
<dbReference type="InterPro" id="IPR005467">
    <property type="entry name" value="His_kinase_dom"/>
</dbReference>
<dbReference type="CDD" id="cd00082">
    <property type="entry name" value="HisKA"/>
    <property type="match status" value="1"/>
</dbReference>
<proteinExistence type="predicted"/>